<accession>A0ABP8FUL4</accession>
<feature type="compositionally biased region" description="Polar residues" evidence="1">
    <location>
        <begin position="250"/>
        <end position="263"/>
    </location>
</feature>
<protein>
    <submittedName>
        <fullName evidence="2">Uncharacterized protein</fullName>
    </submittedName>
</protein>
<feature type="compositionally biased region" description="Basic and acidic residues" evidence="1">
    <location>
        <begin position="24"/>
        <end position="37"/>
    </location>
</feature>
<feature type="compositionally biased region" description="Low complexity" evidence="1">
    <location>
        <begin position="291"/>
        <end position="339"/>
    </location>
</feature>
<organism evidence="2 3">
    <name type="scientific">Nibribacter koreensis</name>
    <dbReference type="NCBI Taxonomy" id="1084519"/>
    <lineage>
        <taxon>Bacteria</taxon>
        <taxon>Pseudomonadati</taxon>
        <taxon>Bacteroidota</taxon>
        <taxon>Cytophagia</taxon>
        <taxon>Cytophagales</taxon>
        <taxon>Hymenobacteraceae</taxon>
        <taxon>Nibribacter</taxon>
    </lineage>
</organism>
<feature type="region of interest" description="Disordered" evidence="1">
    <location>
        <begin position="1"/>
        <end position="68"/>
    </location>
</feature>
<feature type="region of interest" description="Disordered" evidence="1">
    <location>
        <begin position="187"/>
        <end position="339"/>
    </location>
</feature>
<dbReference type="EMBL" id="BAABGX010000002">
    <property type="protein sequence ID" value="GAA4311252.1"/>
    <property type="molecule type" value="Genomic_DNA"/>
</dbReference>
<name>A0ABP8FUL4_9BACT</name>
<sequence>MQTSETDDVYFSSSDKVTYVEPTYEQRSETTREDRGEYQSSSEDITERVSDPETYQDDRRTRRNNNDPYQYSYYDAPFGNPYYAYSPYYSPSRYYSRAMMYDPWYDPFYDPFYRPMVVYDPFWPRPMYSGVMISIGLGWGNPWGYGYNPYRYGYGYNPYRYGGGFYDGFYRGDVYARKVAYGRRNDRSTNVGVGAASRTGARDSRNNVSTQSTRNSRTAPDGVIRSSRSSDGTAYPTRRRTDSSPARVEGTQQNSNSRSSEGQSAPPVRRRRDAPEASTQSESRPRVQPRTSYEPSRTSEPSRSSYEPSRSSSSSSSSGSSGSSSSGSSSSGSSRRGRN</sequence>
<dbReference type="Proteomes" id="UP001501844">
    <property type="component" value="Unassembled WGS sequence"/>
</dbReference>
<evidence type="ECO:0000256" key="1">
    <source>
        <dbReference type="SAM" id="MobiDB-lite"/>
    </source>
</evidence>
<comment type="caution">
    <text evidence="2">The sequence shown here is derived from an EMBL/GenBank/DDBJ whole genome shotgun (WGS) entry which is preliminary data.</text>
</comment>
<feature type="compositionally biased region" description="Basic and acidic residues" evidence="1">
    <location>
        <begin position="45"/>
        <end position="60"/>
    </location>
</feature>
<gene>
    <name evidence="2" type="ORF">GCM10023183_29860</name>
</gene>
<feature type="compositionally biased region" description="Polar residues" evidence="1">
    <location>
        <begin position="206"/>
        <end position="218"/>
    </location>
</feature>
<proteinExistence type="predicted"/>
<evidence type="ECO:0000313" key="2">
    <source>
        <dbReference type="EMBL" id="GAA4311252.1"/>
    </source>
</evidence>
<evidence type="ECO:0000313" key="3">
    <source>
        <dbReference type="Proteomes" id="UP001501844"/>
    </source>
</evidence>
<reference evidence="3" key="1">
    <citation type="journal article" date="2019" name="Int. J. Syst. Evol. Microbiol.">
        <title>The Global Catalogue of Microorganisms (GCM) 10K type strain sequencing project: providing services to taxonomists for standard genome sequencing and annotation.</title>
        <authorList>
            <consortium name="The Broad Institute Genomics Platform"/>
            <consortium name="The Broad Institute Genome Sequencing Center for Infectious Disease"/>
            <person name="Wu L."/>
            <person name="Ma J."/>
        </authorList>
    </citation>
    <scope>NUCLEOTIDE SEQUENCE [LARGE SCALE GENOMIC DNA]</scope>
    <source>
        <strain evidence="3">JCM 17917</strain>
    </source>
</reference>
<keyword evidence="3" id="KW-1185">Reference proteome</keyword>